<sequence>MVSRTGSVDWLCWPRFDSGACFAALLGEPRHGRWKIAPTDPTARVTRRYEPDTLILETTFETETGTIALVDFMSLRGRDSNLIRSVVGKTGFVEMDMELILRFGYGATLPWVTRGDDGALKAVAGPDMVILRTPAPIRGEGLSTVARFTISAGETMPFVLTYGPSHRPVPRAVDPEAALQATRSFWSRWAVRGKVKGPYAQPIQRSLLTLKALTYAPTGGLVAAPTTSLPEALGGTRNWDYRYCWIRDATLTLLALMNAEHFTEAGAWVRWLQRAVAGAPDEMQIMYGLAGERRLMEWGADWLPGYEAAAPVRIGNAAHQQFQLDVYGELMDAFHQARRWGLVEDSSWALERAVVAHVAKVWDQPDEGIWEVRSGPHDFTFSKIMAWVVMDRAVRAVEDHGLDGPVGEWRALRQTIKTSVFQNGLDAATGAFKRAYDDPSPDASLLLIGDLGFVAHDDPCFAATVAAVERELLTPEGFVRRYDSFRVHDGLPPGEGAFLPCSFWLADAYVMLGRIDDARCLFERLLGLCNDVGLLSEEYDTGAGRLVGNFPQAFSHVGLLNTAQNLTRSAKPSLQRAGRRTAS</sequence>
<dbReference type="InterPro" id="IPR012341">
    <property type="entry name" value="6hp_glycosidase-like_sf"/>
</dbReference>
<keyword evidence="3" id="KW-0378">Hydrolase</keyword>
<protein>
    <submittedName>
        <fullName evidence="3">Glycoside hydrolase family 15 protein</fullName>
    </submittedName>
</protein>
<evidence type="ECO:0000313" key="4">
    <source>
        <dbReference type="Proteomes" id="UP001363460"/>
    </source>
</evidence>
<dbReference type="Gene3D" id="1.50.10.10">
    <property type="match status" value="1"/>
</dbReference>
<dbReference type="Pfam" id="PF00723">
    <property type="entry name" value="Glyco_hydro_15"/>
    <property type="match status" value="1"/>
</dbReference>
<dbReference type="InterPro" id="IPR011613">
    <property type="entry name" value="GH15-like"/>
</dbReference>
<dbReference type="Pfam" id="PF19291">
    <property type="entry name" value="TREH_N"/>
    <property type="match status" value="1"/>
</dbReference>
<dbReference type="InterPro" id="IPR008928">
    <property type="entry name" value="6-hairpin_glycosidase_sf"/>
</dbReference>
<dbReference type="EMBL" id="CP146369">
    <property type="protein sequence ID" value="WWT53434.1"/>
    <property type="molecule type" value="Genomic_DNA"/>
</dbReference>
<dbReference type="Proteomes" id="UP001363460">
    <property type="component" value="Chromosome"/>
</dbReference>
<feature type="domain" description="Trehalase-like N-terminal" evidence="2">
    <location>
        <begin position="4"/>
        <end position="161"/>
    </location>
</feature>
<dbReference type="PANTHER" id="PTHR31616:SF0">
    <property type="entry name" value="GLUCAN 1,4-ALPHA-GLUCOSIDASE"/>
    <property type="match status" value="1"/>
</dbReference>
<keyword evidence="4" id="KW-1185">Reference proteome</keyword>
<dbReference type="InterPro" id="IPR045582">
    <property type="entry name" value="Trehalase-like_N"/>
</dbReference>
<feature type="domain" description="GH15-like" evidence="1">
    <location>
        <begin position="198"/>
        <end position="563"/>
    </location>
</feature>
<dbReference type="GO" id="GO:0016787">
    <property type="term" value="F:hydrolase activity"/>
    <property type="evidence" value="ECO:0007669"/>
    <property type="project" value="UniProtKB-KW"/>
</dbReference>
<reference evidence="3 4" key="1">
    <citation type="submission" date="2024-02" db="EMBL/GenBank/DDBJ databases">
        <title>Distribution and functional of Brevundimonas-related endobacteria within Verticillium dahliae.</title>
        <authorList>
            <person name="Zeng H."/>
        </authorList>
    </citation>
    <scope>NUCLEOTIDE SEQUENCE [LARGE SCALE GENOMIC DNA]</scope>
    <source>
        <strain evidence="3 4">TRM 44200</strain>
    </source>
</reference>
<evidence type="ECO:0000313" key="3">
    <source>
        <dbReference type="EMBL" id="WWT53434.1"/>
    </source>
</evidence>
<name>A0ABZ2ICC5_9CAUL</name>
<proteinExistence type="predicted"/>
<organism evidence="3 4">
    <name type="scientific">Brevundimonas olei</name>
    <dbReference type="NCBI Taxonomy" id="657642"/>
    <lineage>
        <taxon>Bacteria</taxon>
        <taxon>Pseudomonadati</taxon>
        <taxon>Pseudomonadota</taxon>
        <taxon>Alphaproteobacteria</taxon>
        <taxon>Caulobacterales</taxon>
        <taxon>Caulobacteraceae</taxon>
        <taxon>Brevundimonas</taxon>
    </lineage>
</organism>
<dbReference type="PANTHER" id="PTHR31616">
    <property type="entry name" value="TREHALASE"/>
    <property type="match status" value="1"/>
</dbReference>
<evidence type="ECO:0000259" key="2">
    <source>
        <dbReference type="Pfam" id="PF19291"/>
    </source>
</evidence>
<evidence type="ECO:0000259" key="1">
    <source>
        <dbReference type="Pfam" id="PF00723"/>
    </source>
</evidence>
<accession>A0ABZ2ICC5</accession>
<gene>
    <name evidence="3" type="ORF">V8J38_09135</name>
</gene>
<dbReference type="SUPFAM" id="SSF48208">
    <property type="entry name" value="Six-hairpin glycosidases"/>
    <property type="match status" value="1"/>
</dbReference>